<comment type="similarity">
    <text evidence="2">Belongs to the VKOR family.</text>
</comment>
<evidence type="ECO:0000256" key="4">
    <source>
        <dbReference type="ARBA" id="ARBA00022719"/>
    </source>
</evidence>
<protein>
    <submittedName>
        <fullName evidence="12">Vitamin K epoxide reductase family protein</fullName>
    </submittedName>
</protein>
<gene>
    <name evidence="12" type="ORF">IPJ89_02105</name>
</gene>
<dbReference type="Pfam" id="PF07884">
    <property type="entry name" value="VKOR"/>
    <property type="match status" value="1"/>
</dbReference>
<dbReference type="CDD" id="cd12916">
    <property type="entry name" value="VKOR_1"/>
    <property type="match status" value="1"/>
</dbReference>
<evidence type="ECO:0000256" key="5">
    <source>
        <dbReference type="ARBA" id="ARBA00022989"/>
    </source>
</evidence>
<keyword evidence="4" id="KW-0874">Quinone</keyword>
<feature type="transmembrane region" description="Helical" evidence="10">
    <location>
        <begin position="16"/>
        <end position="37"/>
    </location>
</feature>
<evidence type="ECO:0000256" key="2">
    <source>
        <dbReference type="ARBA" id="ARBA00006214"/>
    </source>
</evidence>
<comment type="subcellular location">
    <subcellularLocation>
        <location evidence="1">Membrane</location>
        <topology evidence="1">Multi-pass membrane protein</topology>
    </subcellularLocation>
</comment>
<dbReference type="GO" id="GO:0048038">
    <property type="term" value="F:quinone binding"/>
    <property type="evidence" value="ECO:0007669"/>
    <property type="project" value="UniProtKB-KW"/>
</dbReference>
<dbReference type="Proteomes" id="UP000596004">
    <property type="component" value="Chromosome"/>
</dbReference>
<evidence type="ECO:0000256" key="9">
    <source>
        <dbReference type="ARBA" id="ARBA00023284"/>
    </source>
</evidence>
<name>A0A7T9DKK4_9ARCH</name>
<dbReference type="PANTHER" id="PTHR34573">
    <property type="entry name" value="VKC DOMAIN-CONTAINING PROTEIN"/>
    <property type="match status" value="1"/>
</dbReference>
<dbReference type="GO" id="GO:0016491">
    <property type="term" value="F:oxidoreductase activity"/>
    <property type="evidence" value="ECO:0007669"/>
    <property type="project" value="UniProtKB-KW"/>
</dbReference>
<keyword evidence="3 10" id="KW-0812">Transmembrane</keyword>
<dbReference type="PANTHER" id="PTHR34573:SF1">
    <property type="entry name" value="VITAMIN K EPOXIDE REDUCTASE DOMAIN-CONTAINING PROTEIN"/>
    <property type="match status" value="1"/>
</dbReference>
<feature type="domain" description="Vitamin K epoxide reductase" evidence="11">
    <location>
        <begin position="16"/>
        <end position="150"/>
    </location>
</feature>
<evidence type="ECO:0000256" key="1">
    <source>
        <dbReference type="ARBA" id="ARBA00004141"/>
    </source>
</evidence>
<evidence type="ECO:0000256" key="6">
    <source>
        <dbReference type="ARBA" id="ARBA00023002"/>
    </source>
</evidence>
<sequence length="155" mass="17134">MGIKRGKSVSPSRSSVGLWFKLIIVFTLIAIGADAMLTYNKLTDSAVGCPAGGGCDIVKGSIYSEFFGIPVSLFGMGAFIAFLVLVFLAWHRDISNVLAFDWILILSGIGLLVAIYFVYIMLFVLEAICNWCFLSHFMLLFVFISAYQGRKESHR</sequence>
<accession>A0A7T9DKK4</accession>
<keyword evidence="6" id="KW-0560">Oxidoreductase</keyword>
<feature type="transmembrane region" description="Helical" evidence="10">
    <location>
        <begin position="128"/>
        <end position="147"/>
    </location>
</feature>
<dbReference type="SMART" id="SM00756">
    <property type="entry name" value="VKc"/>
    <property type="match status" value="1"/>
</dbReference>
<evidence type="ECO:0000259" key="11">
    <source>
        <dbReference type="SMART" id="SM00756"/>
    </source>
</evidence>
<feature type="transmembrane region" description="Helical" evidence="10">
    <location>
        <begin position="66"/>
        <end position="90"/>
    </location>
</feature>
<dbReference type="AlphaFoldDB" id="A0A7T9DKK4"/>
<evidence type="ECO:0000313" key="12">
    <source>
        <dbReference type="EMBL" id="QQR93014.1"/>
    </source>
</evidence>
<evidence type="ECO:0000256" key="10">
    <source>
        <dbReference type="SAM" id="Phobius"/>
    </source>
</evidence>
<feature type="transmembrane region" description="Helical" evidence="10">
    <location>
        <begin position="102"/>
        <end position="122"/>
    </location>
</feature>
<keyword evidence="5 10" id="KW-1133">Transmembrane helix</keyword>
<dbReference type="InterPro" id="IPR038354">
    <property type="entry name" value="VKOR_sf"/>
</dbReference>
<dbReference type="EMBL" id="CP064981">
    <property type="protein sequence ID" value="QQR93014.1"/>
    <property type="molecule type" value="Genomic_DNA"/>
</dbReference>
<evidence type="ECO:0000256" key="7">
    <source>
        <dbReference type="ARBA" id="ARBA00023136"/>
    </source>
</evidence>
<dbReference type="Gene3D" id="1.20.1440.130">
    <property type="entry name" value="VKOR domain"/>
    <property type="match status" value="1"/>
</dbReference>
<keyword evidence="8" id="KW-1015">Disulfide bond</keyword>
<dbReference type="InterPro" id="IPR012932">
    <property type="entry name" value="VKOR"/>
</dbReference>
<organism evidence="12">
    <name type="scientific">Candidatus Iainarchaeum sp</name>
    <dbReference type="NCBI Taxonomy" id="3101447"/>
    <lineage>
        <taxon>Archaea</taxon>
        <taxon>Candidatus Iainarchaeota</taxon>
        <taxon>Candidatus Iainarchaeia</taxon>
        <taxon>Candidatus Iainarchaeales</taxon>
        <taxon>Candidatus Iainarchaeaceae</taxon>
        <taxon>Candidatus Iainarchaeum</taxon>
    </lineage>
</organism>
<dbReference type="InterPro" id="IPR044698">
    <property type="entry name" value="VKOR/LTO1"/>
</dbReference>
<proteinExistence type="inferred from homology"/>
<keyword evidence="9" id="KW-0676">Redox-active center</keyword>
<reference evidence="12" key="1">
    <citation type="submission" date="2020-11" db="EMBL/GenBank/DDBJ databases">
        <title>Connecting structure to function with the recovery of over 1000 high-quality activated sludge metagenome-assembled genomes encoding full-length rRNA genes using long-read sequencing.</title>
        <authorList>
            <person name="Singleton C.M."/>
            <person name="Petriglieri F."/>
            <person name="Kristensen J.M."/>
            <person name="Kirkegaard R.H."/>
            <person name="Michaelsen T.Y."/>
            <person name="Andersen M.H."/>
            <person name="Karst S.M."/>
            <person name="Dueholm M.S."/>
            <person name="Nielsen P.H."/>
            <person name="Albertsen M."/>
        </authorList>
    </citation>
    <scope>NUCLEOTIDE SEQUENCE</scope>
    <source>
        <strain evidence="12">Fred_18-Q3-R57-64_BAT3C.431</strain>
    </source>
</reference>
<evidence type="ECO:0000256" key="3">
    <source>
        <dbReference type="ARBA" id="ARBA00022692"/>
    </source>
</evidence>
<evidence type="ECO:0000256" key="8">
    <source>
        <dbReference type="ARBA" id="ARBA00023157"/>
    </source>
</evidence>
<keyword evidence="7 10" id="KW-0472">Membrane</keyword>
<dbReference type="GO" id="GO:0016020">
    <property type="term" value="C:membrane"/>
    <property type="evidence" value="ECO:0007669"/>
    <property type="project" value="UniProtKB-SubCell"/>
</dbReference>